<dbReference type="GO" id="GO:0006887">
    <property type="term" value="P:exocytosis"/>
    <property type="evidence" value="ECO:0007669"/>
    <property type="project" value="UniProtKB-KW"/>
</dbReference>
<evidence type="ECO:0000256" key="1">
    <source>
        <dbReference type="ARBA" id="ARBA00009447"/>
    </source>
</evidence>
<evidence type="ECO:0000313" key="7">
    <source>
        <dbReference type="Proteomes" id="UP000799437"/>
    </source>
</evidence>
<dbReference type="PANTHER" id="PTHR21292">
    <property type="entry name" value="EXOCYST COMPLEX COMPONENT SEC6-RELATED"/>
    <property type="match status" value="1"/>
</dbReference>
<evidence type="ECO:0000313" key="6">
    <source>
        <dbReference type="EMBL" id="KAF2762129.1"/>
    </source>
</evidence>
<feature type="coiled-coil region" evidence="4">
    <location>
        <begin position="227"/>
        <end position="254"/>
    </location>
</feature>
<sequence>MNDVETVTVKLAELLRHPEDLDKISALKSEFTRKKAAVDTQLKLGLREQLEITQSGMGSITDGQRTINLIKEEMMKIDKLCSDSTQMIRDFPHINLVAQTHRNFAQVETMKRDIDRFEEKLDELEALLQENEQDLDTQPNLLQVHYGLTELRNIKDSAMDQIRSSANTSMELLENLQLNSGYTLQDYFNRLDELIGKFDKHIDYACMSLIEFVQTNNHGMVVRLATIIDAEEKNDKKARALQDAQKEYKELAARFKSIASGPKEVRGYKDRFLHSIEKVCREQMDQANQAFLNEPDRLDKKLRWYFNDLNTVKIGMVTLMPKKWRIMQTYANIYHNTMHDWLISRVDAEDRTNAHLLIIAQWVEKYYAKMKKLGLSEDDLIPHVIDNRSDELVREYRQQIIKSVEEWMDRMASNDKQTFLSRQEGSLSQDENGCFRTKTLPDLWFMLREQLTVAGNSDRTDVAEGVVEAMFRALTARQQLWQNLIDNELQKYSMPTADIEGLQPLQDWIVAIANDQIACIDDGDNTEGSVSYLSRFSRDFTPLVSPQYAQQALATSDSLRDGYIDLGTHCISVFASLIFAVDFKPFLGEFFTQAWYGQKRISQFVLTFQDYLSDYEGVLHPSLRDILVEELADELLVRYLSSVRNKGVKFRRSDPYGDKIRDDLVTAFDFFKQFPAFDVIKQKWRVVDGFLRMLNAEKAELPAVYEQFKIDYWDTSMSWVEAVMRARDDFDRSTLNSVKAKAAEVYAERGPETAPKSHSNKPGRPTKVPHKSSAAVKDSKEAAKKAHSPLSHHEALRKRAMSKKTNDTAPGEDELAQPSPVVHRKLPQSSLSRNVDAQRRKAAHPGQRNRTAAKLRREFPHLKPRTRYIPQSVVKSKWTHLSVSAQDQVKEIFKAAKWPVVASRKDEKHRREAEAILGQLVQRLETRLPNMPFPPKTKELHFDLEKLMERNRLLDGQLTASLHGVKLLEAEIEKEERALSHDRAVSEQLESKAKLAEQKHRQTGAKLHPLLRSSAATGDDDHPESIKVAFSTRINATSIDETDQDLVPLLDQLRNHLESMQANVAPIYGLRNTIAQAHCALTGVLSEHMDSEQFVSLPG</sequence>
<protein>
    <submittedName>
        <fullName evidence="6">Sec6-domain-containing protein</fullName>
    </submittedName>
</protein>
<name>A0A6A6WIL5_9PEZI</name>
<accession>A0A6A6WIL5</accession>
<dbReference type="Gene3D" id="1.10.357.50">
    <property type="match status" value="1"/>
</dbReference>
<dbReference type="Gene3D" id="1.10.357.70">
    <property type="entry name" value="Exocyst complex component Sec6, C-terminal domain"/>
    <property type="match status" value="1"/>
</dbReference>
<dbReference type="GO" id="GO:0000145">
    <property type="term" value="C:exocyst"/>
    <property type="evidence" value="ECO:0007669"/>
    <property type="project" value="InterPro"/>
</dbReference>
<evidence type="ECO:0000256" key="2">
    <source>
        <dbReference type="ARBA" id="ARBA00022448"/>
    </source>
</evidence>
<dbReference type="RefSeq" id="XP_033604580.1">
    <property type="nucleotide sequence ID" value="XM_033746483.1"/>
</dbReference>
<keyword evidence="7" id="KW-1185">Reference proteome</keyword>
<dbReference type="Proteomes" id="UP000799437">
    <property type="component" value="Unassembled WGS sequence"/>
</dbReference>
<dbReference type="InterPro" id="IPR010326">
    <property type="entry name" value="EXOC3/Sec6"/>
</dbReference>
<feature type="region of interest" description="Disordered" evidence="5">
    <location>
        <begin position="979"/>
        <end position="1023"/>
    </location>
</feature>
<organism evidence="6 7">
    <name type="scientific">Pseudovirgaria hyperparasitica</name>
    <dbReference type="NCBI Taxonomy" id="470096"/>
    <lineage>
        <taxon>Eukaryota</taxon>
        <taxon>Fungi</taxon>
        <taxon>Dikarya</taxon>
        <taxon>Ascomycota</taxon>
        <taxon>Pezizomycotina</taxon>
        <taxon>Dothideomycetes</taxon>
        <taxon>Dothideomycetes incertae sedis</taxon>
        <taxon>Acrospermales</taxon>
        <taxon>Acrospermaceae</taxon>
        <taxon>Pseudovirgaria</taxon>
    </lineage>
</organism>
<evidence type="ECO:0000256" key="5">
    <source>
        <dbReference type="SAM" id="MobiDB-lite"/>
    </source>
</evidence>
<dbReference type="FunFam" id="1.10.357.70:FF:000005">
    <property type="entry name" value="Exocyst complex component Sec6"/>
    <property type="match status" value="1"/>
</dbReference>
<evidence type="ECO:0000256" key="4">
    <source>
        <dbReference type="SAM" id="Coils"/>
    </source>
</evidence>
<keyword evidence="4" id="KW-0175">Coiled coil</keyword>
<proteinExistence type="inferred from homology"/>
<keyword evidence="3" id="KW-0268">Exocytosis</keyword>
<comment type="similarity">
    <text evidence="1">Belongs to the SEC6 family.</text>
</comment>
<gene>
    <name evidence="6" type="ORF">EJ05DRAFT_496997</name>
</gene>
<dbReference type="InterPro" id="IPR025212">
    <property type="entry name" value="CAD_CENP-Q"/>
</dbReference>
<dbReference type="OrthoDB" id="190098at2759"/>
<dbReference type="PANTHER" id="PTHR21292:SF1">
    <property type="entry name" value="EXOCYST COMPLEX COMPONENT 3"/>
    <property type="match status" value="1"/>
</dbReference>
<feature type="region of interest" description="Disordered" evidence="5">
    <location>
        <begin position="743"/>
        <end position="852"/>
    </location>
</feature>
<evidence type="ECO:0000256" key="3">
    <source>
        <dbReference type="ARBA" id="ARBA00022483"/>
    </source>
</evidence>
<dbReference type="EMBL" id="ML996566">
    <property type="protein sequence ID" value="KAF2762129.1"/>
    <property type="molecule type" value="Genomic_DNA"/>
</dbReference>
<dbReference type="InterPro" id="IPR042532">
    <property type="entry name" value="EXOC3/Sec6_C"/>
</dbReference>
<dbReference type="GeneID" id="54487537"/>
<dbReference type="Pfam" id="PF13094">
    <property type="entry name" value="CENP-Q"/>
    <property type="match status" value="1"/>
</dbReference>
<keyword evidence="2" id="KW-0813">Transport</keyword>
<dbReference type="AlphaFoldDB" id="A0A6A6WIL5"/>
<reference evidence="6" key="1">
    <citation type="journal article" date="2020" name="Stud. Mycol.">
        <title>101 Dothideomycetes genomes: a test case for predicting lifestyles and emergence of pathogens.</title>
        <authorList>
            <person name="Haridas S."/>
            <person name="Albert R."/>
            <person name="Binder M."/>
            <person name="Bloem J."/>
            <person name="Labutti K."/>
            <person name="Salamov A."/>
            <person name="Andreopoulos B."/>
            <person name="Baker S."/>
            <person name="Barry K."/>
            <person name="Bills G."/>
            <person name="Bluhm B."/>
            <person name="Cannon C."/>
            <person name="Castanera R."/>
            <person name="Culley D."/>
            <person name="Daum C."/>
            <person name="Ezra D."/>
            <person name="Gonzalez J."/>
            <person name="Henrissat B."/>
            <person name="Kuo A."/>
            <person name="Liang C."/>
            <person name="Lipzen A."/>
            <person name="Lutzoni F."/>
            <person name="Magnuson J."/>
            <person name="Mondo S."/>
            <person name="Nolan M."/>
            <person name="Ohm R."/>
            <person name="Pangilinan J."/>
            <person name="Park H.-J."/>
            <person name="Ramirez L."/>
            <person name="Alfaro M."/>
            <person name="Sun H."/>
            <person name="Tritt A."/>
            <person name="Yoshinaga Y."/>
            <person name="Zwiers L.-H."/>
            <person name="Turgeon B."/>
            <person name="Goodwin S."/>
            <person name="Spatafora J."/>
            <person name="Crous P."/>
            <person name="Grigoriev I."/>
        </authorList>
    </citation>
    <scope>NUCLEOTIDE SEQUENCE</scope>
    <source>
        <strain evidence="6">CBS 121739</strain>
    </source>
</reference>
<feature type="compositionally biased region" description="Basic and acidic residues" evidence="5">
    <location>
        <begin position="979"/>
        <end position="1000"/>
    </location>
</feature>
<feature type="coiled-coil region" evidence="4">
    <location>
        <begin position="107"/>
        <end position="134"/>
    </location>
</feature>
<dbReference type="FunFam" id="1.10.357.50:FF:000006">
    <property type="entry name" value="Exocyst complex component sec6"/>
    <property type="match status" value="1"/>
</dbReference>
<dbReference type="GO" id="GO:0051601">
    <property type="term" value="P:exocyst localization"/>
    <property type="evidence" value="ECO:0007669"/>
    <property type="project" value="TreeGrafter"/>
</dbReference>
<dbReference type="Pfam" id="PF06046">
    <property type="entry name" value="Sec6"/>
    <property type="match status" value="1"/>
</dbReference>
<dbReference type="GO" id="GO:0000149">
    <property type="term" value="F:SNARE binding"/>
    <property type="evidence" value="ECO:0007669"/>
    <property type="project" value="TreeGrafter"/>
</dbReference>